<feature type="compositionally biased region" description="Low complexity" evidence="1">
    <location>
        <begin position="97"/>
        <end position="106"/>
    </location>
</feature>
<feature type="region of interest" description="Disordered" evidence="1">
    <location>
        <begin position="64"/>
        <end position="106"/>
    </location>
</feature>
<proteinExistence type="predicted"/>
<feature type="non-terminal residue" evidence="2">
    <location>
        <position position="1"/>
    </location>
</feature>
<evidence type="ECO:0000313" key="2">
    <source>
        <dbReference type="EMBL" id="CAE7705598.1"/>
    </source>
</evidence>
<accession>A0A812WZL0</accession>
<sequence length="289" mass="30980">HQEMDVLAASLTAGLEIPAKDGDVATEASALLKFRLDEFFAVHGDLGGRDGYCSRWPHWLRSRQGEAGEASEEEMQEMQALVATEPSRPAEEDTPRSGASGHTSAGTSELDLATELVHAACQAHDTPQEAMSVVVSQATVSVDTETMLRSLEATIPAEPLPKSKEELLEEVDVLAASLTDGLEPGFSRPSGPPSEASPGDLSELYRETYDCSLQVTIMLEHIPKTKDELLQEMDVLAASLTAGLDASPGEDRAEGDPEAEASMLSQELRHYFITALCPVAGKHFESTFG</sequence>
<comment type="caution">
    <text evidence="2">The sequence shown here is derived from an EMBL/GenBank/DDBJ whole genome shotgun (WGS) entry which is preliminary data.</text>
</comment>
<feature type="region of interest" description="Disordered" evidence="1">
    <location>
        <begin position="180"/>
        <end position="201"/>
    </location>
</feature>
<keyword evidence="3" id="KW-1185">Reference proteome</keyword>
<evidence type="ECO:0000313" key="3">
    <source>
        <dbReference type="Proteomes" id="UP000601435"/>
    </source>
</evidence>
<feature type="non-terminal residue" evidence="2">
    <location>
        <position position="289"/>
    </location>
</feature>
<dbReference type="OrthoDB" id="10658923at2759"/>
<gene>
    <name evidence="2" type="primary">arsB</name>
    <name evidence="2" type="ORF">SNEC2469_LOCUS20339</name>
</gene>
<dbReference type="AlphaFoldDB" id="A0A812WZL0"/>
<dbReference type="EMBL" id="CAJNJA010035332">
    <property type="protein sequence ID" value="CAE7705598.1"/>
    <property type="molecule type" value="Genomic_DNA"/>
</dbReference>
<evidence type="ECO:0000256" key="1">
    <source>
        <dbReference type="SAM" id="MobiDB-lite"/>
    </source>
</evidence>
<reference evidence="2" key="1">
    <citation type="submission" date="2021-02" db="EMBL/GenBank/DDBJ databases">
        <authorList>
            <person name="Dougan E. K."/>
            <person name="Rhodes N."/>
            <person name="Thang M."/>
            <person name="Chan C."/>
        </authorList>
    </citation>
    <scope>NUCLEOTIDE SEQUENCE</scope>
</reference>
<name>A0A812WZL0_9DINO</name>
<organism evidence="2 3">
    <name type="scientific">Symbiodinium necroappetens</name>
    <dbReference type="NCBI Taxonomy" id="1628268"/>
    <lineage>
        <taxon>Eukaryota</taxon>
        <taxon>Sar</taxon>
        <taxon>Alveolata</taxon>
        <taxon>Dinophyceae</taxon>
        <taxon>Suessiales</taxon>
        <taxon>Symbiodiniaceae</taxon>
        <taxon>Symbiodinium</taxon>
    </lineage>
</organism>
<protein>
    <submittedName>
        <fullName evidence="2">ArsB protein</fullName>
    </submittedName>
</protein>
<dbReference type="Proteomes" id="UP000601435">
    <property type="component" value="Unassembled WGS sequence"/>
</dbReference>